<sequence>AGNYGGAIYTTLKSGGKLTIAGSCLFTECRAISTTFWGYGGGIYAKIEGENSSLILEDSITFERCSGQTGGGMLLIVQNGGNIKIIGSCNFTDCSSSTSGGGIYLETNDGTVSFNPTEQILIENCNSDNNGGGIYCSIAEKGQISLNNIKFNKCLSQIDGGGLFADINEGGQLTLDKSCEFYQCESYGNGGGICGIFIGSYGDYDPSSELIDLHGMKINGNTADKYGQREYVKGNYSDTYSDENELLGIPLNLSSFNSYSSEEIQQQQQHLEHWWGIFGILNRAQVIVNISNPNGKLIFQIGGQRMIPGYLNVKIFELRDKTQQEIDQEQKEINQLFNKNNLESLIRNSSQFSFTPKIETDNQQQIFINSNLKIKQKLLLDQTNEIIYPPEDGSSTPIQIEGEIQSDQNATFGMNEYKWLNYNQKWYGVLISNNKKIFTGKDGIDFEKDANAAVLLEVIIQEEEKEKGKGKRFPIGIVVGVLVIVSVIIIIIIIALFISNKTFS</sequence>
<dbReference type="AlphaFoldDB" id="A0A5J4U7Q4"/>
<organism evidence="2 3">
    <name type="scientific">Streblomastix strix</name>
    <dbReference type="NCBI Taxonomy" id="222440"/>
    <lineage>
        <taxon>Eukaryota</taxon>
        <taxon>Metamonada</taxon>
        <taxon>Preaxostyla</taxon>
        <taxon>Oxymonadida</taxon>
        <taxon>Streblomastigidae</taxon>
        <taxon>Streblomastix</taxon>
    </lineage>
</organism>
<comment type="caution">
    <text evidence="2">The sequence shown here is derived from an EMBL/GenBank/DDBJ whole genome shotgun (WGS) entry which is preliminary data.</text>
</comment>
<feature type="non-terminal residue" evidence="2">
    <location>
        <position position="1"/>
    </location>
</feature>
<feature type="transmembrane region" description="Helical" evidence="1">
    <location>
        <begin position="475"/>
        <end position="498"/>
    </location>
</feature>
<evidence type="ECO:0000313" key="2">
    <source>
        <dbReference type="EMBL" id="KAA6366419.1"/>
    </source>
</evidence>
<keyword evidence="1" id="KW-1133">Transmembrane helix</keyword>
<reference evidence="2 3" key="1">
    <citation type="submission" date="2019-03" db="EMBL/GenBank/DDBJ databases">
        <title>Single cell metagenomics reveals metabolic interactions within the superorganism composed of flagellate Streblomastix strix and complex community of Bacteroidetes bacteria on its surface.</title>
        <authorList>
            <person name="Treitli S.C."/>
            <person name="Kolisko M."/>
            <person name="Husnik F."/>
            <person name="Keeling P."/>
            <person name="Hampl V."/>
        </authorList>
    </citation>
    <scope>NUCLEOTIDE SEQUENCE [LARGE SCALE GENOMIC DNA]</scope>
    <source>
        <strain evidence="2">ST1C</strain>
    </source>
</reference>
<dbReference type="Proteomes" id="UP000324800">
    <property type="component" value="Unassembled WGS sequence"/>
</dbReference>
<evidence type="ECO:0000313" key="3">
    <source>
        <dbReference type="Proteomes" id="UP000324800"/>
    </source>
</evidence>
<gene>
    <name evidence="2" type="ORF">EZS28_038054</name>
</gene>
<proteinExistence type="predicted"/>
<accession>A0A5J4U7Q4</accession>
<name>A0A5J4U7Q4_9EUKA</name>
<keyword evidence="1" id="KW-0812">Transmembrane</keyword>
<protein>
    <recommendedName>
        <fullName evidence="4">Right handed beta helix domain-containing protein</fullName>
    </recommendedName>
</protein>
<keyword evidence="1" id="KW-0472">Membrane</keyword>
<dbReference type="EMBL" id="SNRW01019397">
    <property type="protein sequence ID" value="KAA6366419.1"/>
    <property type="molecule type" value="Genomic_DNA"/>
</dbReference>
<evidence type="ECO:0000256" key="1">
    <source>
        <dbReference type="SAM" id="Phobius"/>
    </source>
</evidence>
<evidence type="ECO:0008006" key="4">
    <source>
        <dbReference type="Google" id="ProtNLM"/>
    </source>
</evidence>